<evidence type="ECO:0000313" key="10">
    <source>
        <dbReference type="Proteomes" id="UP001172082"/>
    </source>
</evidence>
<feature type="transmembrane region" description="Helical" evidence="6">
    <location>
        <begin position="774"/>
        <end position="793"/>
    </location>
</feature>
<feature type="transmembrane region" description="Helical" evidence="6">
    <location>
        <begin position="354"/>
        <end position="372"/>
    </location>
</feature>
<keyword evidence="3 6" id="KW-0812">Transmembrane</keyword>
<evidence type="ECO:0000259" key="8">
    <source>
        <dbReference type="Pfam" id="PF12704"/>
    </source>
</evidence>
<evidence type="ECO:0000256" key="5">
    <source>
        <dbReference type="ARBA" id="ARBA00023136"/>
    </source>
</evidence>
<dbReference type="Pfam" id="PF12704">
    <property type="entry name" value="MacB_PCD"/>
    <property type="match status" value="1"/>
</dbReference>
<gene>
    <name evidence="9" type="ORF">QQ008_25735</name>
</gene>
<keyword evidence="5 6" id="KW-0472">Membrane</keyword>
<feature type="transmembrane region" description="Helical" evidence="6">
    <location>
        <begin position="21"/>
        <end position="41"/>
    </location>
</feature>
<feature type="transmembrane region" description="Helical" evidence="6">
    <location>
        <begin position="687"/>
        <end position="711"/>
    </location>
</feature>
<organism evidence="9 10">
    <name type="scientific">Splendidivirga corallicola</name>
    <dbReference type="NCBI Taxonomy" id="3051826"/>
    <lineage>
        <taxon>Bacteria</taxon>
        <taxon>Pseudomonadati</taxon>
        <taxon>Bacteroidota</taxon>
        <taxon>Cytophagia</taxon>
        <taxon>Cytophagales</taxon>
        <taxon>Splendidivirgaceae</taxon>
        <taxon>Splendidivirga</taxon>
    </lineage>
</organism>
<feature type="transmembrane region" description="Helical" evidence="6">
    <location>
        <begin position="739"/>
        <end position="758"/>
    </location>
</feature>
<dbReference type="InterPro" id="IPR050250">
    <property type="entry name" value="Macrolide_Exporter_MacB"/>
</dbReference>
<dbReference type="PANTHER" id="PTHR30572:SF18">
    <property type="entry name" value="ABC-TYPE MACROLIDE FAMILY EXPORT SYSTEM PERMEASE COMPONENT 2"/>
    <property type="match status" value="1"/>
</dbReference>
<evidence type="ECO:0000256" key="1">
    <source>
        <dbReference type="ARBA" id="ARBA00004651"/>
    </source>
</evidence>
<keyword evidence="4 6" id="KW-1133">Transmembrane helix</keyword>
<evidence type="ECO:0000256" key="6">
    <source>
        <dbReference type="SAM" id="Phobius"/>
    </source>
</evidence>
<protein>
    <submittedName>
        <fullName evidence="9">ABC transporter permease</fullName>
    </submittedName>
</protein>
<evidence type="ECO:0000259" key="7">
    <source>
        <dbReference type="Pfam" id="PF02687"/>
    </source>
</evidence>
<feature type="transmembrane region" description="Helical" evidence="6">
    <location>
        <begin position="439"/>
        <end position="460"/>
    </location>
</feature>
<reference evidence="9" key="1">
    <citation type="submission" date="2023-06" db="EMBL/GenBank/DDBJ databases">
        <title>Genomic of Parafulvivirga corallium.</title>
        <authorList>
            <person name="Wang G."/>
        </authorList>
    </citation>
    <scope>NUCLEOTIDE SEQUENCE</scope>
    <source>
        <strain evidence="9">BMA10</strain>
    </source>
</reference>
<feature type="transmembrane region" description="Helical" evidence="6">
    <location>
        <begin position="297"/>
        <end position="318"/>
    </location>
</feature>
<dbReference type="Pfam" id="PF02687">
    <property type="entry name" value="FtsX"/>
    <property type="match status" value="2"/>
</dbReference>
<keyword evidence="2" id="KW-1003">Cell membrane</keyword>
<comment type="caution">
    <text evidence="9">The sequence shown here is derived from an EMBL/GenBank/DDBJ whole genome shotgun (WGS) entry which is preliminary data.</text>
</comment>
<evidence type="ECO:0000256" key="3">
    <source>
        <dbReference type="ARBA" id="ARBA00022692"/>
    </source>
</evidence>
<name>A0ABT8KXC8_9BACT</name>
<comment type="subcellular location">
    <subcellularLocation>
        <location evidence="1">Cell membrane</location>
        <topology evidence="1">Multi-pass membrane protein</topology>
    </subcellularLocation>
</comment>
<evidence type="ECO:0000256" key="4">
    <source>
        <dbReference type="ARBA" id="ARBA00022989"/>
    </source>
</evidence>
<feature type="domain" description="ABC3 transporter permease C-terminal" evidence="7">
    <location>
        <begin position="304"/>
        <end position="419"/>
    </location>
</feature>
<dbReference type="RefSeq" id="WP_346754842.1">
    <property type="nucleotide sequence ID" value="NZ_JAUJEA010000013.1"/>
</dbReference>
<keyword evidence="10" id="KW-1185">Reference proteome</keyword>
<dbReference type="Proteomes" id="UP001172082">
    <property type="component" value="Unassembled WGS sequence"/>
</dbReference>
<feature type="transmembrane region" description="Helical" evidence="6">
    <location>
        <begin position="392"/>
        <end position="418"/>
    </location>
</feature>
<accession>A0ABT8KXC8</accession>
<dbReference type="EMBL" id="JAUJEA010000013">
    <property type="protein sequence ID" value="MDN5204818.1"/>
    <property type="molecule type" value="Genomic_DNA"/>
</dbReference>
<feature type="domain" description="MacB-like periplasmic core" evidence="8">
    <location>
        <begin position="20"/>
        <end position="240"/>
    </location>
</feature>
<dbReference type="PANTHER" id="PTHR30572">
    <property type="entry name" value="MEMBRANE COMPONENT OF TRANSPORTER-RELATED"/>
    <property type="match status" value="1"/>
</dbReference>
<feature type="domain" description="ABC3 transporter permease C-terminal" evidence="7">
    <location>
        <begin position="690"/>
        <end position="803"/>
    </location>
</feature>
<dbReference type="InterPro" id="IPR003838">
    <property type="entry name" value="ABC3_permease_C"/>
</dbReference>
<evidence type="ECO:0000313" key="9">
    <source>
        <dbReference type="EMBL" id="MDN5204818.1"/>
    </source>
</evidence>
<proteinExistence type="predicted"/>
<evidence type="ECO:0000256" key="2">
    <source>
        <dbReference type="ARBA" id="ARBA00022475"/>
    </source>
</evidence>
<sequence>MLRNYLKIAFRNILKHKFYSILNVLGLAIGMASALLITLYIQHELSYDKFYEHSDRIYRLNTLYEYSGFQNRYATTPPPLSKALMDEIPEVEAATRLFLWSDFTMRPDNDLEKIFRETRVWHVDENFFKVLNFGLLEGDKETALMEPGSLILPKSTAIKYFGREAYDKKEIIGRTLLGGKDGGTVRKITGIMEDQPDNAHWQFDILIASNGPIGKEGENNWSWNVGYTYVLLKEKAGDAIDKKLDQIVEKYAMPFMGMTPAEFEAQNYRMRYVLQPITDIHLKSDYHKEIRPNGHIAYVYTFIAIAIFIILIACVNFMNLSTAQSANRAKEVGVKKVLGVSKGYLIGQFLTESILFSLIALVIAFGLVELFLNVYQRFFDNLISFDIYNVSGWILTFSGTIFIGILAGIYPAFYLTAFEPVKVLKGNLRSGIKSKGLRNGLVIFQFTVSIALMICTIVVMKQVDYIRSKNLGFEKENVVVLQNDKEIDERREEFKKFLSGQSKILSTSFSTGIPGLKQFHMRGFTQEGQQQDMGIRWYEADDSYLETLGIELVAGRNFNKEIISDTSGILLNEAAVKMLGLADPVGKYIIKNLGENDEERLRILGVMKNFNYESFRSQIKPLAIQYLDNFTFKDYITIRIAGGDIDRTLGQIKAGWNEFEPQVPMTMSFLDQDFDQLFKAEMRLKNIFGVFTGLAIFIACLGLFGLAAYTAEQRKKEIGVRKTLGATVANIATILSKNFVFTALIGFMLAIPISWFAMDKWLMVFAFKIELEPYMFLLSGLMAVFIAAITVSYQSIKAAIANPIEALKDE</sequence>
<dbReference type="InterPro" id="IPR025857">
    <property type="entry name" value="MacB_PCD"/>
</dbReference>